<proteinExistence type="predicted"/>
<dbReference type="Pfam" id="PF00171">
    <property type="entry name" value="Aldedh"/>
    <property type="match status" value="1"/>
</dbReference>
<feature type="compositionally biased region" description="Polar residues" evidence="1">
    <location>
        <begin position="85"/>
        <end position="101"/>
    </location>
</feature>
<feature type="region of interest" description="Disordered" evidence="1">
    <location>
        <begin position="73"/>
        <end position="120"/>
    </location>
</feature>
<dbReference type="RefSeq" id="WP_380057415.1">
    <property type="nucleotide sequence ID" value="NZ_JBHLTC010000053.1"/>
</dbReference>
<dbReference type="Gene3D" id="3.40.309.10">
    <property type="entry name" value="Aldehyde Dehydrogenase, Chain A, domain 2"/>
    <property type="match status" value="1"/>
</dbReference>
<evidence type="ECO:0000256" key="1">
    <source>
        <dbReference type="SAM" id="MobiDB-lite"/>
    </source>
</evidence>
<organism evidence="3 4">
    <name type="scientific">Kribbella deserti</name>
    <dbReference type="NCBI Taxonomy" id="1926257"/>
    <lineage>
        <taxon>Bacteria</taxon>
        <taxon>Bacillati</taxon>
        <taxon>Actinomycetota</taxon>
        <taxon>Actinomycetes</taxon>
        <taxon>Propionibacteriales</taxon>
        <taxon>Kribbellaceae</taxon>
        <taxon>Kribbella</taxon>
    </lineage>
</organism>
<gene>
    <name evidence="3" type="ORF">ACFFGN_35380</name>
</gene>
<comment type="caution">
    <text evidence="3">The sequence shown here is derived from an EMBL/GenBank/DDBJ whole genome shotgun (WGS) entry which is preliminary data.</text>
</comment>
<sequence>MKAGVQLNVEAGSVNCSLLGPITADDPEFALFVDGVVNEMTSKAGQKRTAIQQIIVPDPMTEAVRTRLDKAAVGDPRHAHVRMGPSSQSVTATRSARQSSRWAPPPISCMRAASHQPRSW</sequence>
<protein>
    <submittedName>
        <fullName evidence="3">Aldehyde dehydrogenase family protein</fullName>
    </submittedName>
</protein>
<evidence type="ECO:0000259" key="2">
    <source>
        <dbReference type="Pfam" id="PF00171"/>
    </source>
</evidence>
<keyword evidence="4" id="KW-1185">Reference proteome</keyword>
<dbReference type="InterPro" id="IPR015590">
    <property type="entry name" value="Aldehyde_DH_dom"/>
</dbReference>
<dbReference type="InterPro" id="IPR016161">
    <property type="entry name" value="Ald_DH/histidinol_DH"/>
</dbReference>
<accession>A0ABV6QXM8</accession>
<dbReference type="Proteomes" id="UP001589890">
    <property type="component" value="Unassembled WGS sequence"/>
</dbReference>
<dbReference type="SUPFAM" id="SSF53720">
    <property type="entry name" value="ALDH-like"/>
    <property type="match status" value="1"/>
</dbReference>
<feature type="domain" description="Aldehyde dehydrogenase" evidence="2">
    <location>
        <begin position="23"/>
        <end position="92"/>
    </location>
</feature>
<name>A0ABV6QXM8_9ACTN</name>
<dbReference type="EMBL" id="JBHLTC010000053">
    <property type="protein sequence ID" value="MFC0629401.1"/>
    <property type="molecule type" value="Genomic_DNA"/>
</dbReference>
<evidence type="ECO:0000313" key="4">
    <source>
        <dbReference type="Proteomes" id="UP001589890"/>
    </source>
</evidence>
<reference evidence="3 4" key="1">
    <citation type="submission" date="2024-09" db="EMBL/GenBank/DDBJ databases">
        <authorList>
            <person name="Sun Q."/>
            <person name="Mori K."/>
        </authorList>
    </citation>
    <scope>NUCLEOTIDE SEQUENCE [LARGE SCALE GENOMIC DNA]</scope>
    <source>
        <strain evidence="3 4">CGMCC 1.15906</strain>
    </source>
</reference>
<evidence type="ECO:0000313" key="3">
    <source>
        <dbReference type="EMBL" id="MFC0629401.1"/>
    </source>
</evidence>
<dbReference type="InterPro" id="IPR016163">
    <property type="entry name" value="Ald_DH_C"/>
</dbReference>